<organism evidence="19 21">
    <name type="scientific">Rotaria sordida</name>
    <dbReference type="NCBI Taxonomy" id="392033"/>
    <lineage>
        <taxon>Eukaryota</taxon>
        <taxon>Metazoa</taxon>
        <taxon>Spiralia</taxon>
        <taxon>Gnathifera</taxon>
        <taxon>Rotifera</taxon>
        <taxon>Eurotatoria</taxon>
        <taxon>Bdelloidea</taxon>
        <taxon>Philodinida</taxon>
        <taxon>Philodinidae</taxon>
        <taxon>Rotaria</taxon>
    </lineage>
</organism>
<evidence type="ECO:0000256" key="7">
    <source>
        <dbReference type="ARBA" id="ARBA00022741"/>
    </source>
</evidence>
<evidence type="ECO:0000256" key="12">
    <source>
        <dbReference type="ARBA" id="ARBA00023054"/>
    </source>
</evidence>
<evidence type="ECO:0000256" key="11">
    <source>
        <dbReference type="ARBA" id="ARBA00022840"/>
    </source>
</evidence>
<dbReference type="AlphaFoldDB" id="A0A814UXU5"/>
<evidence type="ECO:0000256" key="15">
    <source>
        <dbReference type="ARBA" id="ARBA00049360"/>
    </source>
</evidence>
<dbReference type="Proteomes" id="UP000663854">
    <property type="component" value="Unassembled WGS sequence"/>
</dbReference>
<evidence type="ECO:0000256" key="17">
    <source>
        <dbReference type="SAM" id="Coils"/>
    </source>
</evidence>
<dbReference type="GO" id="GO:0006302">
    <property type="term" value="P:double-strand break repair"/>
    <property type="evidence" value="ECO:0007669"/>
    <property type="project" value="TreeGrafter"/>
</dbReference>
<dbReference type="EMBL" id="CAJNOL010001956">
    <property type="protein sequence ID" value="CAF1442269.1"/>
    <property type="molecule type" value="Genomic_DNA"/>
</dbReference>
<dbReference type="GO" id="GO:0046872">
    <property type="term" value="F:metal ion binding"/>
    <property type="evidence" value="ECO:0007669"/>
    <property type="project" value="UniProtKB-UniRule"/>
</dbReference>
<evidence type="ECO:0000256" key="9">
    <source>
        <dbReference type="ARBA" id="ARBA00022801"/>
    </source>
</evidence>
<comment type="subcellular location">
    <subcellularLocation>
        <location evidence="3">Chromosome</location>
    </subcellularLocation>
    <subcellularLocation>
        <location evidence="2">Nucleus</location>
    </subcellularLocation>
</comment>
<dbReference type="GO" id="GO:0070192">
    <property type="term" value="P:chromosome organization involved in meiotic cell cycle"/>
    <property type="evidence" value="ECO:0007669"/>
    <property type="project" value="TreeGrafter"/>
</dbReference>
<keyword evidence="5" id="KW-0158">Chromosome</keyword>
<dbReference type="GO" id="GO:0003691">
    <property type="term" value="F:double-stranded telomeric DNA binding"/>
    <property type="evidence" value="ECO:0007669"/>
    <property type="project" value="TreeGrafter"/>
</dbReference>
<sequence length="908" mass="107659">MEKRLFYQQKETNVQQDLDKYQEQRIKIESTIKLKSSQVEKTLKEIQDIKQQQKQIEQYLNKLNDLNKRIERKEDEYQQKLSNEINIEQLKIDISSDEQKRVQLQFQLKDLNNEIDNLLVNSKINTEYEMFKKEKLERDEQIRKIKVRHHEILTTIFQGSIPEEDSNIYNQFEKEHRKLQQNRSILEKQIQDIRQTLSGKEEKRRLLADELKRKDLLRNEYTDRLQEQLNGQIYEKYLEKLSNDVKQKQDDKGSIVGMEKTYQKFVNQVRSTLKTDPCCPLCYRKFDKQSEGEQLIRDMEIQIKGPEYRQKIDHDLILLQEKFEKCLNLKPIHNQLQDIEEKDIPTLKNSIKQLDNEINQLKNKQNDLEQELNDKICLPLEQCEQIKTDIIMLNKYINERKGFETKIHVCQQKLGKGQKSPPRSLDEVKQIKNEIQNQFDLLDKELQRKHKELRSQQDLVQELRESLTELKNEKLKLSSDIQKKERLDEQLHKLTNYIQTLKDEIETDKISLEPINTDIDIKTKEKNRLKTEKEKILSELTESINILEQKLNELKTLTTTINNFEDRTSKLLEELRSSFDQLNIQEKQLQSELSTCIKTIAQYKDDLARADIRYRQLNDNQKLLQSQIELEQKQNDLIELEEKTHGLKLDSLIREEKQLRSTQETLFKEKHTASARLATLEQQLIELEQELEQEHLKNAHERYLKHFIQQTIEEITSQDLERFYKILDQTMMTYHTQKMKQLNKIIRDLWRTTYRGTDIDAIEIRSDADDENASKTRRTYNYRVVMIKSGSIMDMRNRCSAGQKVLASLIIRLALAEAFCLNCGILALDEPTTNLDFENIDGLAQALIEIVKSRANLKNFQLIVITHDEDFVDSLGKSAYAEKCYRVSKTHNGLSKIDVCNITSFGAH</sequence>
<keyword evidence="12 17" id="KW-0175">Coiled coil</keyword>
<feature type="coiled-coil region" evidence="17">
    <location>
        <begin position="425"/>
        <end position="697"/>
    </location>
</feature>
<dbReference type="PANTHER" id="PTHR18867:SF12">
    <property type="entry name" value="DNA REPAIR PROTEIN RAD50"/>
    <property type="match status" value="1"/>
</dbReference>
<comment type="similarity">
    <text evidence="4">Belongs to the SMC family. RAD50 subfamily.</text>
</comment>
<name>A0A814UXU5_9BILA</name>
<evidence type="ECO:0000256" key="5">
    <source>
        <dbReference type="ARBA" id="ARBA00022454"/>
    </source>
</evidence>
<keyword evidence="22" id="KW-1185">Reference proteome</keyword>
<dbReference type="PANTHER" id="PTHR18867">
    <property type="entry name" value="RAD50"/>
    <property type="match status" value="1"/>
</dbReference>
<dbReference type="GO" id="GO:0030870">
    <property type="term" value="C:Mre11 complex"/>
    <property type="evidence" value="ECO:0007669"/>
    <property type="project" value="InterPro"/>
</dbReference>
<dbReference type="GO" id="GO:0007004">
    <property type="term" value="P:telomere maintenance via telomerase"/>
    <property type="evidence" value="ECO:0007669"/>
    <property type="project" value="TreeGrafter"/>
</dbReference>
<dbReference type="FunFam" id="3.40.50.300:FF:000947">
    <property type="entry name" value="DNA repair protein RAD50"/>
    <property type="match status" value="1"/>
</dbReference>
<accession>A0A814UXU5</accession>
<evidence type="ECO:0000256" key="14">
    <source>
        <dbReference type="ARBA" id="ARBA00023242"/>
    </source>
</evidence>
<evidence type="ECO:0000313" key="20">
    <source>
        <dbReference type="EMBL" id="CAF1442269.1"/>
    </source>
</evidence>
<keyword evidence="13" id="KW-0234">DNA repair</keyword>
<keyword evidence="8" id="KW-0227">DNA damage</keyword>
<evidence type="ECO:0000256" key="13">
    <source>
        <dbReference type="ARBA" id="ARBA00023204"/>
    </source>
</evidence>
<evidence type="ECO:0000256" key="4">
    <source>
        <dbReference type="ARBA" id="ARBA00009439"/>
    </source>
</evidence>
<dbReference type="Gene3D" id="3.40.50.300">
    <property type="entry name" value="P-loop containing nucleotide triphosphate hydrolases"/>
    <property type="match status" value="1"/>
</dbReference>
<dbReference type="InterPro" id="IPR027417">
    <property type="entry name" value="P-loop_NTPase"/>
</dbReference>
<evidence type="ECO:0000256" key="6">
    <source>
        <dbReference type="ARBA" id="ARBA00022723"/>
    </source>
</evidence>
<comment type="cofactor">
    <cofactor evidence="1">
        <name>Zn(2+)</name>
        <dbReference type="ChEBI" id="CHEBI:29105"/>
    </cofactor>
</comment>
<evidence type="ECO:0000259" key="18">
    <source>
        <dbReference type="PROSITE" id="PS51131"/>
    </source>
</evidence>
<keyword evidence="6 16" id="KW-0479">Metal-binding</keyword>
<dbReference type="EMBL" id="CAJNOH010001144">
    <property type="protein sequence ID" value="CAF1181235.1"/>
    <property type="molecule type" value="Genomic_DNA"/>
</dbReference>
<dbReference type="GO" id="GO:0000794">
    <property type="term" value="C:condensed nuclear chromosome"/>
    <property type="evidence" value="ECO:0007669"/>
    <property type="project" value="TreeGrafter"/>
</dbReference>
<protein>
    <recommendedName>
        <fullName evidence="18">Zinc-hook domain-containing protein</fullName>
    </recommendedName>
</protein>
<proteinExistence type="inferred from homology"/>
<feature type="coiled-coil region" evidence="17">
    <location>
        <begin position="344"/>
        <end position="378"/>
    </location>
</feature>
<feature type="binding site" evidence="16">
    <location>
        <position position="282"/>
    </location>
    <ligand>
        <name>Zn(2+)</name>
        <dbReference type="ChEBI" id="CHEBI:29105"/>
    </ligand>
</feature>
<feature type="coiled-coil region" evidence="17">
    <location>
        <begin position="32"/>
        <end position="121"/>
    </location>
</feature>
<dbReference type="Proteomes" id="UP000663870">
    <property type="component" value="Unassembled WGS sequence"/>
</dbReference>
<keyword evidence="7" id="KW-0547">Nucleotide-binding</keyword>
<feature type="coiled-coil region" evidence="17">
    <location>
        <begin position="169"/>
        <end position="220"/>
    </location>
</feature>
<evidence type="ECO:0000313" key="21">
    <source>
        <dbReference type="Proteomes" id="UP000663854"/>
    </source>
</evidence>
<feature type="binding site" evidence="16">
    <location>
        <position position="279"/>
    </location>
    <ligand>
        <name>Zn(2+)</name>
        <dbReference type="ChEBI" id="CHEBI:29105"/>
    </ligand>
</feature>
<keyword evidence="14" id="KW-0539">Nucleus</keyword>
<dbReference type="SUPFAM" id="SSF52540">
    <property type="entry name" value="P-loop containing nucleoside triphosphate hydrolases"/>
    <property type="match status" value="1"/>
</dbReference>
<dbReference type="GO" id="GO:0000722">
    <property type="term" value="P:telomere maintenance via recombination"/>
    <property type="evidence" value="ECO:0007669"/>
    <property type="project" value="TreeGrafter"/>
</dbReference>
<evidence type="ECO:0000256" key="16">
    <source>
        <dbReference type="PROSITE-ProRule" id="PRU00471"/>
    </source>
</evidence>
<comment type="catalytic activity">
    <reaction evidence="15">
        <text>ATP + H2O = ADP + phosphate + H(+)</text>
        <dbReference type="Rhea" id="RHEA:13065"/>
        <dbReference type="ChEBI" id="CHEBI:15377"/>
        <dbReference type="ChEBI" id="CHEBI:15378"/>
        <dbReference type="ChEBI" id="CHEBI:30616"/>
        <dbReference type="ChEBI" id="CHEBI:43474"/>
        <dbReference type="ChEBI" id="CHEBI:456216"/>
    </reaction>
</comment>
<keyword evidence="11" id="KW-0067">ATP-binding</keyword>
<evidence type="ECO:0000256" key="10">
    <source>
        <dbReference type="ARBA" id="ARBA00022833"/>
    </source>
</evidence>
<dbReference type="InterPro" id="IPR004584">
    <property type="entry name" value="Rad50_eukaryotes"/>
</dbReference>
<keyword evidence="9" id="KW-0378">Hydrolase</keyword>
<evidence type="ECO:0000256" key="3">
    <source>
        <dbReference type="ARBA" id="ARBA00004286"/>
    </source>
</evidence>
<evidence type="ECO:0000313" key="22">
    <source>
        <dbReference type="Proteomes" id="UP000663870"/>
    </source>
</evidence>
<feature type="domain" description="Zinc-hook" evidence="18">
    <location>
        <begin position="231"/>
        <end position="331"/>
    </location>
</feature>
<dbReference type="InterPro" id="IPR013134">
    <property type="entry name" value="Zn_hook_RAD50"/>
</dbReference>
<dbReference type="PROSITE" id="PS51131">
    <property type="entry name" value="ZN_HOOK"/>
    <property type="match status" value="1"/>
</dbReference>
<evidence type="ECO:0000256" key="2">
    <source>
        <dbReference type="ARBA" id="ARBA00004123"/>
    </source>
</evidence>
<dbReference type="GO" id="GO:0016887">
    <property type="term" value="F:ATP hydrolysis activity"/>
    <property type="evidence" value="ECO:0007669"/>
    <property type="project" value="InterPro"/>
</dbReference>
<reference evidence="19" key="1">
    <citation type="submission" date="2021-02" db="EMBL/GenBank/DDBJ databases">
        <authorList>
            <person name="Nowell W R."/>
        </authorList>
    </citation>
    <scope>NUCLEOTIDE SEQUENCE</scope>
</reference>
<dbReference type="GO" id="GO:0005524">
    <property type="term" value="F:ATP binding"/>
    <property type="evidence" value="ECO:0007669"/>
    <property type="project" value="UniProtKB-KW"/>
</dbReference>
<keyword evidence="10 16" id="KW-0862">Zinc</keyword>
<evidence type="ECO:0000256" key="8">
    <source>
        <dbReference type="ARBA" id="ARBA00022763"/>
    </source>
</evidence>
<evidence type="ECO:0000313" key="19">
    <source>
        <dbReference type="EMBL" id="CAF1181235.1"/>
    </source>
</evidence>
<gene>
    <name evidence="20" type="ORF">JXQ802_LOCUS37074</name>
    <name evidence="19" type="ORF">PYM288_LOCUS23818</name>
</gene>
<dbReference type="GO" id="GO:0043047">
    <property type="term" value="F:single-stranded telomeric DNA binding"/>
    <property type="evidence" value="ECO:0007669"/>
    <property type="project" value="TreeGrafter"/>
</dbReference>
<evidence type="ECO:0000256" key="1">
    <source>
        <dbReference type="ARBA" id="ARBA00001947"/>
    </source>
</evidence>
<dbReference type="GO" id="GO:0051880">
    <property type="term" value="F:G-quadruplex DNA binding"/>
    <property type="evidence" value="ECO:0007669"/>
    <property type="project" value="TreeGrafter"/>
</dbReference>
<comment type="caution">
    <text evidence="19">The sequence shown here is derived from an EMBL/GenBank/DDBJ whole genome shotgun (WGS) entry which is preliminary data.</text>
</comment>
<dbReference type="NCBIfam" id="TIGR00606">
    <property type="entry name" value="rad50"/>
    <property type="match status" value="1"/>
</dbReference>